<dbReference type="Pfam" id="PF19054">
    <property type="entry name" value="DUF5753"/>
    <property type="match status" value="1"/>
</dbReference>
<reference evidence="2 3" key="1">
    <citation type="journal article" date="2013" name="Stand. Genomic Sci.">
        <title>Genomic Encyclopedia of Type Strains, Phase I: The one thousand microbial genomes (KMG-I) project.</title>
        <authorList>
            <person name="Kyrpides N.C."/>
            <person name="Woyke T."/>
            <person name="Eisen J.A."/>
            <person name="Garrity G."/>
            <person name="Lilburn T.G."/>
            <person name="Beck B.J."/>
            <person name="Whitman W.B."/>
            <person name="Hugenholtz P."/>
            <person name="Klenk H.P."/>
        </authorList>
    </citation>
    <scope>NUCLEOTIDE SEQUENCE [LARGE SCALE GENOMIC DNA]</scope>
    <source>
        <strain evidence="2 3">DSM 45044</strain>
    </source>
</reference>
<dbReference type="Pfam" id="PF13560">
    <property type="entry name" value="HTH_31"/>
    <property type="match status" value="1"/>
</dbReference>
<dbReference type="SMART" id="SM00530">
    <property type="entry name" value="HTH_XRE"/>
    <property type="match status" value="1"/>
</dbReference>
<protein>
    <submittedName>
        <fullName evidence="2">Helix-turn-helix protein</fullName>
    </submittedName>
</protein>
<dbReference type="GO" id="GO:0003677">
    <property type="term" value="F:DNA binding"/>
    <property type="evidence" value="ECO:0007669"/>
    <property type="project" value="InterPro"/>
</dbReference>
<name>A0A562V1L4_9ACTN</name>
<dbReference type="SUPFAM" id="SSF47413">
    <property type="entry name" value="lambda repressor-like DNA-binding domains"/>
    <property type="match status" value="1"/>
</dbReference>
<organism evidence="2 3">
    <name type="scientific">Stackebrandtia albiflava</name>
    <dbReference type="NCBI Taxonomy" id="406432"/>
    <lineage>
        <taxon>Bacteria</taxon>
        <taxon>Bacillati</taxon>
        <taxon>Actinomycetota</taxon>
        <taxon>Actinomycetes</taxon>
        <taxon>Glycomycetales</taxon>
        <taxon>Glycomycetaceae</taxon>
        <taxon>Stackebrandtia</taxon>
    </lineage>
</organism>
<evidence type="ECO:0000259" key="1">
    <source>
        <dbReference type="PROSITE" id="PS50943"/>
    </source>
</evidence>
<dbReference type="RefSeq" id="WP_158645572.1">
    <property type="nucleotide sequence ID" value="NZ_BAABIJ010000002.1"/>
</dbReference>
<dbReference type="AlphaFoldDB" id="A0A562V1L4"/>
<dbReference type="InterPro" id="IPR043917">
    <property type="entry name" value="DUF5753"/>
</dbReference>
<dbReference type="OrthoDB" id="5177725at2"/>
<accession>A0A562V1L4</accession>
<dbReference type="CDD" id="cd00093">
    <property type="entry name" value="HTH_XRE"/>
    <property type="match status" value="1"/>
</dbReference>
<dbReference type="Proteomes" id="UP000321617">
    <property type="component" value="Unassembled WGS sequence"/>
</dbReference>
<dbReference type="PROSITE" id="PS50943">
    <property type="entry name" value="HTH_CROC1"/>
    <property type="match status" value="1"/>
</dbReference>
<dbReference type="InterPro" id="IPR001387">
    <property type="entry name" value="Cro/C1-type_HTH"/>
</dbReference>
<dbReference type="InterPro" id="IPR010982">
    <property type="entry name" value="Lambda_DNA-bd_dom_sf"/>
</dbReference>
<feature type="domain" description="HTH cro/C1-type" evidence="1">
    <location>
        <begin position="17"/>
        <end position="71"/>
    </location>
</feature>
<evidence type="ECO:0000313" key="2">
    <source>
        <dbReference type="EMBL" id="TWJ11741.1"/>
    </source>
</evidence>
<dbReference type="EMBL" id="VLLL01000006">
    <property type="protein sequence ID" value="TWJ11741.1"/>
    <property type="molecule type" value="Genomic_DNA"/>
</dbReference>
<sequence>MTNGSPTVARRALGTTLRNHREALGISRSAAGLHIGYAHQTIQRIEEGVQATRPHQVQGLCDLYGVPPAQRAELERWAKEGAKRGWWEQYREGVPPETRAFVEAEAEMATLQSLELEHIPGLLQTDDYLQAVQAALLPMPPERVKAIRWLRHHRQERVFARTPLPRMTMLIGRSALWYLDGLGEVGDRQRKRIIEVSQMPGADIRVITELHPAMVGAFTIITPGPPIPGPPFVFVDSVDGGRYEEKRDVVSLYERTFAAALKCTIPFEEYLK</sequence>
<proteinExistence type="predicted"/>
<comment type="caution">
    <text evidence="2">The sequence shown here is derived from an EMBL/GenBank/DDBJ whole genome shotgun (WGS) entry which is preliminary data.</text>
</comment>
<dbReference type="Gene3D" id="1.10.260.40">
    <property type="entry name" value="lambda repressor-like DNA-binding domains"/>
    <property type="match status" value="1"/>
</dbReference>
<gene>
    <name evidence="2" type="ORF">LX16_2472</name>
</gene>
<evidence type="ECO:0000313" key="3">
    <source>
        <dbReference type="Proteomes" id="UP000321617"/>
    </source>
</evidence>
<keyword evidence="3" id="KW-1185">Reference proteome</keyword>